<keyword evidence="1" id="KW-0678">Repressor</keyword>
<dbReference type="SUPFAM" id="SSF46689">
    <property type="entry name" value="Homeodomain-like"/>
    <property type="match status" value="1"/>
</dbReference>
<dbReference type="PROSITE" id="PS01081">
    <property type="entry name" value="HTH_TETR_1"/>
    <property type="match status" value="1"/>
</dbReference>
<organism evidence="8 9">
    <name type="scientific">Pelomonas dachongensis</name>
    <dbReference type="NCBI Taxonomy" id="3299029"/>
    <lineage>
        <taxon>Bacteria</taxon>
        <taxon>Pseudomonadati</taxon>
        <taxon>Pseudomonadota</taxon>
        <taxon>Betaproteobacteria</taxon>
        <taxon>Burkholderiales</taxon>
        <taxon>Sphaerotilaceae</taxon>
        <taxon>Roseateles</taxon>
    </lineage>
</organism>
<accession>A0ABW7ERI4</accession>
<feature type="region of interest" description="Disordered" evidence="6">
    <location>
        <begin position="1"/>
        <end position="34"/>
    </location>
</feature>
<protein>
    <submittedName>
        <fullName evidence="8">TetR/AcrR family transcriptional regulator</fullName>
    </submittedName>
</protein>
<dbReference type="PANTHER" id="PTHR30055">
    <property type="entry name" value="HTH-TYPE TRANSCRIPTIONAL REGULATOR RUTR"/>
    <property type="match status" value="1"/>
</dbReference>
<dbReference type="InterPro" id="IPR009057">
    <property type="entry name" value="Homeodomain-like_sf"/>
</dbReference>
<dbReference type="Pfam" id="PF00440">
    <property type="entry name" value="TetR_N"/>
    <property type="match status" value="1"/>
</dbReference>
<dbReference type="Pfam" id="PF09209">
    <property type="entry name" value="CecR_C"/>
    <property type="match status" value="1"/>
</dbReference>
<keyword evidence="2" id="KW-0805">Transcription regulation</keyword>
<feature type="DNA-binding region" description="H-T-H motif" evidence="5">
    <location>
        <begin position="61"/>
        <end position="80"/>
    </location>
</feature>
<evidence type="ECO:0000256" key="5">
    <source>
        <dbReference type="PROSITE-ProRule" id="PRU00335"/>
    </source>
</evidence>
<dbReference type="InterPro" id="IPR015292">
    <property type="entry name" value="Tscrpt_reg_YbiH_C"/>
</dbReference>
<dbReference type="InterPro" id="IPR050109">
    <property type="entry name" value="HTH-type_TetR-like_transc_reg"/>
</dbReference>
<gene>
    <name evidence="8" type="ORF">ACG02S_18755</name>
</gene>
<dbReference type="Gene3D" id="1.10.357.10">
    <property type="entry name" value="Tetracycline Repressor, domain 2"/>
    <property type="match status" value="1"/>
</dbReference>
<dbReference type="InterPro" id="IPR023772">
    <property type="entry name" value="DNA-bd_HTH_TetR-type_CS"/>
</dbReference>
<dbReference type="InterPro" id="IPR001647">
    <property type="entry name" value="HTH_TetR"/>
</dbReference>
<dbReference type="EMBL" id="JBIGHY010000007">
    <property type="protein sequence ID" value="MFG6415939.1"/>
    <property type="molecule type" value="Genomic_DNA"/>
</dbReference>
<evidence type="ECO:0000256" key="3">
    <source>
        <dbReference type="ARBA" id="ARBA00023125"/>
    </source>
</evidence>
<reference evidence="8 9" key="1">
    <citation type="submission" date="2024-09" db="EMBL/GenBank/DDBJ databases">
        <title>Novel species of the genus Pelomonas and Roseateles isolated from streams.</title>
        <authorList>
            <person name="Lu H."/>
        </authorList>
    </citation>
    <scope>NUCLEOTIDE SEQUENCE [LARGE SCALE GENOMIC DNA]</scope>
    <source>
        <strain evidence="8 9">DC23W</strain>
    </source>
</reference>
<keyword evidence="9" id="KW-1185">Reference proteome</keyword>
<evidence type="ECO:0000259" key="7">
    <source>
        <dbReference type="PROSITE" id="PS50977"/>
    </source>
</evidence>
<name>A0ABW7ERI4_9BURK</name>
<dbReference type="RefSeq" id="WP_394472008.1">
    <property type="nucleotide sequence ID" value="NZ_JBIGHY010000007.1"/>
</dbReference>
<keyword evidence="4" id="KW-0804">Transcription</keyword>
<dbReference type="PANTHER" id="PTHR30055:SF226">
    <property type="entry name" value="HTH-TYPE TRANSCRIPTIONAL REGULATOR PKSA"/>
    <property type="match status" value="1"/>
</dbReference>
<proteinExistence type="predicted"/>
<evidence type="ECO:0000256" key="2">
    <source>
        <dbReference type="ARBA" id="ARBA00023015"/>
    </source>
</evidence>
<comment type="caution">
    <text evidence="8">The sequence shown here is derived from an EMBL/GenBank/DDBJ whole genome shotgun (WGS) entry which is preliminary data.</text>
</comment>
<dbReference type="Proteomes" id="UP001606300">
    <property type="component" value="Unassembled WGS sequence"/>
</dbReference>
<dbReference type="Gene3D" id="1.10.10.60">
    <property type="entry name" value="Homeodomain-like"/>
    <property type="match status" value="1"/>
</dbReference>
<sequence length="251" mass="27659">MPTSRKTSKRLAAQRPAAQRPAAAARPGAGRRAKRDAVDARAALLSAATRLFAEQGIAVTTTREICAAAGLNPGAIHYHFGDKDGLYRAVLTDPIEQLNAELAGFDDPALPLRDMLKRVLLPFMADDDHPDERALMQLFLNEMQRPSPVFSQVFRELIAPVHERMAVVLARHMGLDAPDASVNQLLYGLQAMAHDYCLSRPLMDLMTPGWLDTPGALDAVGERLVDWGLVLIEHEKRRRSATQKTPKKTAR</sequence>
<evidence type="ECO:0000256" key="4">
    <source>
        <dbReference type="ARBA" id="ARBA00023163"/>
    </source>
</evidence>
<keyword evidence="3 5" id="KW-0238">DNA-binding</keyword>
<dbReference type="PROSITE" id="PS50977">
    <property type="entry name" value="HTH_TETR_2"/>
    <property type="match status" value="1"/>
</dbReference>
<evidence type="ECO:0000256" key="6">
    <source>
        <dbReference type="SAM" id="MobiDB-lite"/>
    </source>
</evidence>
<feature type="domain" description="HTH tetR-type" evidence="7">
    <location>
        <begin position="38"/>
        <end position="98"/>
    </location>
</feature>
<evidence type="ECO:0000313" key="9">
    <source>
        <dbReference type="Proteomes" id="UP001606300"/>
    </source>
</evidence>
<evidence type="ECO:0000256" key="1">
    <source>
        <dbReference type="ARBA" id="ARBA00022491"/>
    </source>
</evidence>
<dbReference type="SUPFAM" id="SSF48498">
    <property type="entry name" value="Tetracyclin repressor-like, C-terminal domain"/>
    <property type="match status" value="1"/>
</dbReference>
<dbReference type="PRINTS" id="PR00455">
    <property type="entry name" value="HTHTETR"/>
</dbReference>
<feature type="compositionally biased region" description="Low complexity" evidence="6">
    <location>
        <begin position="13"/>
        <end position="28"/>
    </location>
</feature>
<evidence type="ECO:0000313" key="8">
    <source>
        <dbReference type="EMBL" id="MFG6415939.1"/>
    </source>
</evidence>
<dbReference type="InterPro" id="IPR036271">
    <property type="entry name" value="Tet_transcr_reg_TetR-rel_C_sf"/>
</dbReference>